<accession>A0A507BHJ3</accession>
<keyword evidence="7" id="KW-1185">Reference proteome</keyword>
<dbReference type="CDD" id="cd01425">
    <property type="entry name" value="RPS2"/>
    <property type="match status" value="1"/>
</dbReference>
<dbReference type="Proteomes" id="UP000319257">
    <property type="component" value="Unassembled WGS sequence"/>
</dbReference>
<gene>
    <name evidence="6" type="ORF">E0L32_002763</name>
</gene>
<keyword evidence="3 4" id="KW-0687">Ribonucleoprotein</keyword>
<dbReference type="EMBL" id="SKBQ01000011">
    <property type="protein sequence ID" value="TPX18254.1"/>
    <property type="molecule type" value="Genomic_DNA"/>
</dbReference>
<dbReference type="STRING" id="1093900.A0A507BHJ3"/>
<evidence type="ECO:0000256" key="1">
    <source>
        <dbReference type="ARBA" id="ARBA00006242"/>
    </source>
</evidence>
<dbReference type="HAMAP" id="MF_00291_B">
    <property type="entry name" value="Ribosomal_uS2_B"/>
    <property type="match status" value="1"/>
</dbReference>
<dbReference type="RefSeq" id="XP_030999965.1">
    <property type="nucleotide sequence ID" value="XM_031136988.1"/>
</dbReference>
<dbReference type="NCBIfam" id="TIGR01011">
    <property type="entry name" value="rpsB_bact"/>
    <property type="match status" value="1"/>
</dbReference>
<dbReference type="SUPFAM" id="SSF52313">
    <property type="entry name" value="Ribosomal protein S2"/>
    <property type="match status" value="1"/>
</dbReference>
<dbReference type="AlphaFoldDB" id="A0A507BHJ3"/>
<evidence type="ECO:0000313" key="6">
    <source>
        <dbReference type="EMBL" id="TPX18254.1"/>
    </source>
</evidence>
<comment type="similarity">
    <text evidence="1 4">Belongs to the universal ribosomal protein uS2 family.</text>
</comment>
<dbReference type="InterPro" id="IPR018130">
    <property type="entry name" value="Ribosomal_uS2_CS"/>
</dbReference>
<evidence type="ECO:0000256" key="3">
    <source>
        <dbReference type="ARBA" id="ARBA00023274"/>
    </source>
</evidence>
<evidence type="ECO:0000313" key="7">
    <source>
        <dbReference type="Proteomes" id="UP000319257"/>
    </source>
</evidence>
<dbReference type="PANTHER" id="PTHR12534">
    <property type="entry name" value="30S RIBOSOMAL PROTEIN S2 PROKARYOTIC AND ORGANELLAR"/>
    <property type="match status" value="1"/>
</dbReference>
<comment type="caution">
    <text evidence="6">The sequence shown here is derived from an EMBL/GenBank/DDBJ whole genome shotgun (WGS) entry which is preliminary data.</text>
</comment>
<reference evidence="6 7" key="1">
    <citation type="submission" date="2019-06" db="EMBL/GenBank/DDBJ databases">
        <title>Draft genome sequence of the filamentous fungus Phialemoniopsis curvata isolated from diesel fuel.</title>
        <authorList>
            <person name="Varaljay V.A."/>
            <person name="Lyon W.J."/>
            <person name="Crouch A.L."/>
            <person name="Drake C.E."/>
            <person name="Hollomon J.M."/>
            <person name="Nadeau L.J."/>
            <person name="Nunn H.S."/>
            <person name="Stevenson B.S."/>
            <person name="Bojanowski C.L."/>
            <person name="Crookes-Goodson W.J."/>
        </authorList>
    </citation>
    <scope>NUCLEOTIDE SEQUENCE [LARGE SCALE GENOMIC DNA]</scope>
    <source>
        <strain evidence="6 7">D216</strain>
    </source>
</reference>
<dbReference type="PRINTS" id="PR00395">
    <property type="entry name" value="RIBOSOMALS2"/>
</dbReference>
<evidence type="ECO:0000256" key="2">
    <source>
        <dbReference type="ARBA" id="ARBA00022980"/>
    </source>
</evidence>
<dbReference type="OrthoDB" id="2320368at2759"/>
<dbReference type="Gene3D" id="3.40.50.10490">
    <property type="entry name" value="Glucose-6-phosphate isomerase like protein, domain 1"/>
    <property type="match status" value="1"/>
</dbReference>
<dbReference type="Pfam" id="PF00318">
    <property type="entry name" value="Ribosomal_S2"/>
    <property type="match status" value="1"/>
</dbReference>
<dbReference type="PANTHER" id="PTHR12534:SF0">
    <property type="entry name" value="SMALL RIBOSOMAL SUBUNIT PROTEIN US2M"/>
    <property type="match status" value="1"/>
</dbReference>
<organism evidence="6 7">
    <name type="scientific">Thyridium curvatum</name>
    <dbReference type="NCBI Taxonomy" id="1093900"/>
    <lineage>
        <taxon>Eukaryota</taxon>
        <taxon>Fungi</taxon>
        <taxon>Dikarya</taxon>
        <taxon>Ascomycota</taxon>
        <taxon>Pezizomycotina</taxon>
        <taxon>Sordariomycetes</taxon>
        <taxon>Sordariomycetidae</taxon>
        <taxon>Thyridiales</taxon>
        <taxon>Thyridiaceae</taxon>
        <taxon>Thyridium</taxon>
    </lineage>
</organism>
<feature type="region of interest" description="Disordered" evidence="5">
    <location>
        <begin position="350"/>
        <end position="382"/>
    </location>
</feature>
<dbReference type="PROSITE" id="PS00962">
    <property type="entry name" value="RIBOSOMAL_S2_1"/>
    <property type="match status" value="1"/>
</dbReference>
<evidence type="ECO:0000256" key="5">
    <source>
        <dbReference type="SAM" id="MobiDB-lite"/>
    </source>
</evidence>
<name>A0A507BHJ3_9PEZI</name>
<dbReference type="GO" id="GO:0005763">
    <property type="term" value="C:mitochondrial small ribosomal subunit"/>
    <property type="evidence" value="ECO:0007669"/>
    <property type="project" value="TreeGrafter"/>
</dbReference>
<dbReference type="GO" id="GO:0003735">
    <property type="term" value="F:structural constituent of ribosome"/>
    <property type="evidence" value="ECO:0007669"/>
    <property type="project" value="InterPro"/>
</dbReference>
<protein>
    <recommendedName>
        <fullName evidence="8">Ribosomal protein S2</fullName>
    </recommendedName>
</protein>
<proteinExistence type="inferred from homology"/>
<keyword evidence="2 4" id="KW-0689">Ribosomal protein</keyword>
<evidence type="ECO:0008006" key="8">
    <source>
        <dbReference type="Google" id="ProtNLM"/>
    </source>
</evidence>
<dbReference type="InterPro" id="IPR005706">
    <property type="entry name" value="Ribosomal_uS2_bac/mit/plastid"/>
</dbReference>
<feature type="compositionally biased region" description="Low complexity" evidence="5">
    <location>
        <begin position="44"/>
        <end position="58"/>
    </location>
</feature>
<dbReference type="GeneID" id="41970210"/>
<feature type="compositionally biased region" description="Pro residues" evidence="5">
    <location>
        <begin position="34"/>
        <end position="43"/>
    </location>
</feature>
<dbReference type="InterPro" id="IPR001865">
    <property type="entry name" value="Ribosomal_uS2"/>
</dbReference>
<dbReference type="PROSITE" id="PS00963">
    <property type="entry name" value="RIBOSOMAL_S2_2"/>
    <property type="match status" value="1"/>
</dbReference>
<dbReference type="GO" id="GO:0006412">
    <property type="term" value="P:translation"/>
    <property type="evidence" value="ECO:0007669"/>
    <property type="project" value="InterPro"/>
</dbReference>
<evidence type="ECO:0000256" key="4">
    <source>
        <dbReference type="RuleBase" id="RU003631"/>
    </source>
</evidence>
<dbReference type="InParanoid" id="A0A507BHJ3"/>
<feature type="region of interest" description="Disordered" evidence="5">
    <location>
        <begin position="30"/>
        <end position="70"/>
    </location>
</feature>
<feature type="compositionally biased region" description="Basic and acidic residues" evidence="5">
    <location>
        <begin position="350"/>
        <end position="374"/>
    </location>
</feature>
<sequence>MILRNAAIRHGRRALASPVKGACLRCLSTEPTTPASPTPPPQSEPASSSQSQSTTAAPYYNSTIPPRWGTRAATAPDTIAQDYVAMTKLQKKTSKLGSMVEQRYRPGDLLKNPPAPKDITLELLMASQTHMGHNTSLWNPANSRYIYGVRQGIHIISLEQTAAYLRRAARVVEEVAYHGGLILFVGTRKGQMEIVVKAAELASACHLFTKWTPGTITNRDQILASGALRVVDEQDRELQGFDSHLQERRPLVPDLVVVLNPLENFVLLHECAAANIPTIGVIDTDADPTRVTYSIPANDDSLRSVAVIAGVLGRAGEIGQKRRVQDAKNGVVSWQTPADVARYMEIETARQKEEESRLERDAAVQSRREEDRLQAQEALKMA</sequence>
<dbReference type="InterPro" id="IPR023591">
    <property type="entry name" value="Ribosomal_uS2_flav_dom_sf"/>
</dbReference>
<dbReference type="FunCoup" id="A0A507BHJ3">
    <property type="interactions" value="679"/>
</dbReference>